<evidence type="ECO:0000313" key="8">
    <source>
        <dbReference type="Proteomes" id="UP000503251"/>
    </source>
</evidence>
<evidence type="ECO:0000313" key="7">
    <source>
        <dbReference type="Proteomes" id="UP000434052"/>
    </source>
</evidence>
<dbReference type="InterPro" id="IPR050595">
    <property type="entry name" value="Bact_response_regulator"/>
</dbReference>
<evidence type="ECO:0000256" key="3">
    <source>
        <dbReference type="PROSITE-ProRule" id="PRU00169"/>
    </source>
</evidence>
<dbReference type="RefSeq" id="WP_144307050.1">
    <property type="nucleotide sequence ID" value="NZ_CP039543.1"/>
</dbReference>
<sequence>MSPDKTLDVLIIDDEVPFSDILKKRLGKRGLDVRTANSGPKGLAALEERLADVVVLDMRMPGMDGVDTFRAIKELAPDTEVIFLTGHVDTDSALAGLEMGAFDYCLKPIDLDALYDKLLDAAERKRLAEGIGSAIK</sequence>
<reference evidence="6 7" key="1">
    <citation type="submission" date="2018-06" db="EMBL/GenBank/DDBJ databases">
        <title>Complete genome of Desulfovibrio marinus P48SEP.</title>
        <authorList>
            <person name="Crispim J.S."/>
            <person name="Vidigal P.M.P."/>
            <person name="Silva L.C.F."/>
            <person name="Araujo L.C."/>
            <person name="Laguardia C.N."/>
            <person name="Dias R.S."/>
            <person name="Sousa M.P."/>
            <person name="Paula S.O."/>
            <person name="Silva C."/>
        </authorList>
    </citation>
    <scope>NUCLEOTIDE SEQUENCE [LARGE SCALE GENOMIC DNA]</scope>
    <source>
        <strain evidence="6 7">P48SEP</strain>
    </source>
</reference>
<keyword evidence="2" id="KW-0902">Two-component regulatory system</keyword>
<accession>A0A6P1ZF86</accession>
<dbReference type="Proteomes" id="UP000503251">
    <property type="component" value="Chromosome"/>
</dbReference>
<evidence type="ECO:0000313" key="5">
    <source>
        <dbReference type="EMBL" id="QJT09631.1"/>
    </source>
</evidence>
<dbReference type="OrthoDB" id="9800029at2"/>
<evidence type="ECO:0000256" key="2">
    <source>
        <dbReference type="ARBA" id="ARBA00023012"/>
    </source>
</evidence>
<dbReference type="EMBL" id="QMIF01000018">
    <property type="protein sequence ID" value="TVM30993.1"/>
    <property type="molecule type" value="Genomic_DNA"/>
</dbReference>
<keyword evidence="8" id="KW-1185">Reference proteome</keyword>
<organism evidence="6 7">
    <name type="scientific">Oceanidesulfovibrio marinus</name>
    <dbReference type="NCBI Taxonomy" id="370038"/>
    <lineage>
        <taxon>Bacteria</taxon>
        <taxon>Pseudomonadati</taxon>
        <taxon>Thermodesulfobacteriota</taxon>
        <taxon>Desulfovibrionia</taxon>
        <taxon>Desulfovibrionales</taxon>
        <taxon>Desulfovibrionaceae</taxon>
        <taxon>Oceanidesulfovibrio</taxon>
    </lineage>
</organism>
<dbReference type="InterPro" id="IPR001789">
    <property type="entry name" value="Sig_transdc_resp-reg_receiver"/>
</dbReference>
<name>A0A6P1ZF86_9BACT</name>
<protein>
    <submittedName>
        <fullName evidence="6">Response regulator</fullName>
    </submittedName>
</protein>
<dbReference type="PROSITE" id="PS50110">
    <property type="entry name" value="RESPONSE_REGULATORY"/>
    <property type="match status" value="1"/>
</dbReference>
<reference evidence="5 8" key="2">
    <citation type="submission" date="2019-04" db="EMBL/GenBank/DDBJ databases">
        <title>Isolation and culture of sulfate reducing bacteria from the cold seep of the South China Sea.</title>
        <authorList>
            <person name="Sun C."/>
            <person name="Liu R."/>
        </authorList>
    </citation>
    <scope>NUCLEOTIDE SEQUENCE [LARGE SCALE GENOMIC DNA]</scope>
    <source>
        <strain evidence="5 8">CS1</strain>
    </source>
</reference>
<dbReference type="AlphaFoldDB" id="A0A6P1ZF86"/>
<evidence type="ECO:0000313" key="6">
    <source>
        <dbReference type="EMBL" id="TVM30993.1"/>
    </source>
</evidence>
<dbReference type="SMART" id="SM00448">
    <property type="entry name" value="REC"/>
    <property type="match status" value="1"/>
</dbReference>
<dbReference type="CDD" id="cd00156">
    <property type="entry name" value="REC"/>
    <property type="match status" value="1"/>
</dbReference>
<evidence type="ECO:0000259" key="4">
    <source>
        <dbReference type="PROSITE" id="PS50110"/>
    </source>
</evidence>
<feature type="modified residue" description="4-aspartylphosphate" evidence="3">
    <location>
        <position position="57"/>
    </location>
</feature>
<proteinExistence type="predicted"/>
<dbReference type="SUPFAM" id="SSF52172">
    <property type="entry name" value="CheY-like"/>
    <property type="match status" value="1"/>
</dbReference>
<feature type="domain" description="Response regulatory" evidence="4">
    <location>
        <begin position="8"/>
        <end position="122"/>
    </location>
</feature>
<dbReference type="InterPro" id="IPR011006">
    <property type="entry name" value="CheY-like_superfamily"/>
</dbReference>
<dbReference type="EMBL" id="CP039543">
    <property type="protein sequence ID" value="QJT09631.1"/>
    <property type="molecule type" value="Genomic_DNA"/>
</dbReference>
<keyword evidence="1 3" id="KW-0597">Phosphoprotein</keyword>
<dbReference type="PANTHER" id="PTHR44591:SF14">
    <property type="entry name" value="PROTEIN PILG"/>
    <property type="match status" value="1"/>
</dbReference>
<dbReference type="PANTHER" id="PTHR44591">
    <property type="entry name" value="STRESS RESPONSE REGULATOR PROTEIN 1"/>
    <property type="match status" value="1"/>
</dbReference>
<dbReference type="Gene3D" id="3.40.50.2300">
    <property type="match status" value="1"/>
</dbReference>
<evidence type="ECO:0000256" key="1">
    <source>
        <dbReference type="ARBA" id="ARBA00022553"/>
    </source>
</evidence>
<dbReference type="Pfam" id="PF00072">
    <property type="entry name" value="Response_reg"/>
    <property type="match status" value="1"/>
</dbReference>
<dbReference type="GO" id="GO:0000160">
    <property type="term" value="P:phosphorelay signal transduction system"/>
    <property type="evidence" value="ECO:0007669"/>
    <property type="project" value="UniProtKB-KW"/>
</dbReference>
<gene>
    <name evidence="6" type="ORF">DQK91_19325</name>
    <name evidence="5" type="ORF">E8L03_12100</name>
</gene>
<dbReference type="Proteomes" id="UP000434052">
    <property type="component" value="Unassembled WGS sequence"/>
</dbReference>